<evidence type="ECO:0000313" key="1">
    <source>
        <dbReference type="EMBL" id="OAL10487.1"/>
    </source>
</evidence>
<comment type="caution">
    <text evidence="1">The sequence shown here is derived from an EMBL/GenBank/DDBJ whole genome shotgun (WGS) entry which is preliminary data.</text>
</comment>
<accession>A0A1A9QDD2</accession>
<dbReference type="RefSeq" id="WP_187149720.1">
    <property type="nucleotide sequence ID" value="NZ_LWUJ01000010.1"/>
</dbReference>
<reference evidence="2" key="1">
    <citation type="submission" date="2016-04" db="EMBL/GenBank/DDBJ databases">
        <authorList>
            <person name="Quiroz-Castaneda R.E."/>
            <person name="Martinez-Ocampo F."/>
        </authorList>
    </citation>
    <scope>NUCLEOTIDE SEQUENCE [LARGE SCALE GENOMIC DNA]</scope>
    <source>
        <strain evidence="2">INIFAP01</strain>
    </source>
</reference>
<name>A0A1A9QDD2_9MOLU</name>
<organism evidence="1 2">
    <name type="scientific">Candidatus Mycoplasma haematobovis</name>
    <dbReference type="NCBI Taxonomy" id="432608"/>
    <lineage>
        <taxon>Bacteria</taxon>
        <taxon>Bacillati</taxon>
        <taxon>Mycoplasmatota</taxon>
        <taxon>Mollicutes</taxon>
        <taxon>Mycoplasmataceae</taxon>
        <taxon>Mycoplasma</taxon>
    </lineage>
</organism>
<dbReference type="STRING" id="432608.A6V39_00285"/>
<dbReference type="EMBL" id="LWUJ01000010">
    <property type="protein sequence ID" value="OAL10487.1"/>
    <property type="molecule type" value="Genomic_DNA"/>
</dbReference>
<dbReference type="Proteomes" id="UP000077623">
    <property type="component" value="Unassembled WGS sequence"/>
</dbReference>
<gene>
    <name evidence="1" type="ORF">A6V39_00285</name>
</gene>
<evidence type="ECO:0000313" key="2">
    <source>
        <dbReference type="Proteomes" id="UP000077623"/>
    </source>
</evidence>
<dbReference type="AlphaFoldDB" id="A0A1A9QDD2"/>
<sequence>MKNDLNQEDSKVTDFTTPDKETVANTLKKWCEKNIETPLASETMETIWAKVDKRCLQPKE</sequence>
<protein>
    <submittedName>
        <fullName evidence="1">Uncharacterized protein</fullName>
    </submittedName>
</protein>
<proteinExistence type="predicted"/>
<keyword evidence="2" id="KW-1185">Reference proteome</keyword>